<dbReference type="Proteomes" id="UP000054270">
    <property type="component" value="Unassembled WGS sequence"/>
</dbReference>
<organism evidence="1 2">
    <name type="scientific">Hypholoma sublateritium (strain FD-334 SS-4)</name>
    <dbReference type="NCBI Taxonomy" id="945553"/>
    <lineage>
        <taxon>Eukaryota</taxon>
        <taxon>Fungi</taxon>
        <taxon>Dikarya</taxon>
        <taxon>Basidiomycota</taxon>
        <taxon>Agaricomycotina</taxon>
        <taxon>Agaricomycetes</taxon>
        <taxon>Agaricomycetidae</taxon>
        <taxon>Agaricales</taxon>
        <taxon>Agaricineae</taxon>
        <taxon>Strophariaceae</taxon>
        <taxon>Hypholoma</taxon>
    </lineage>
</organism>
<proteinExistence type="predicted"/>
<gene>
    <name evidence="1" type="ORF">HYPSUDRAFT_59690</name>
</gene>
<protein>
    <submittedName>
        <fullName evidence="1">Uncharacterized protein</fullName>
    </submittedName>
</protein>
<dbReference type="AlphaFoldDB" id="A0A0D2LSL9"/>
<evidence type="ECO:0000313" key="1">
    <source>
        <dbReference type="EMBL" id="KJA13823.1"/>
    </source>
</evidence>
<reference evidence="2" key="1">
    <citation type="submission" date="2014-04" db="EMBL/GenBank/DDBJ databases">
        <title>Evolutionary Origins and Diversification of the Mycorrhizal Mutualists.</title>
        <authorList>
            <consortium name="DOE Joint Genome Institute"/>
            <consortium name="Mycorrhizal Genomics Consortium"/>
            <person name="Kohler A."/>
            <person name="Kuo A."/>
            <person name="Nagy L.G."/>
            <person name="Floudas D."/>
            <person name="Copeland A."/>
            <person name="Barry K.W."/>
            <person name="Cichocki N."/>
            <person name="Veneault-Fourrey C."/>
            <person name="LaButti K."/>
            <person name="Lindquist E.A."/>
            <person name="Lipzen A."/>
            <person name="Lundell T."/>
            <person name="Morin E."/>
            <person name="Murat C."/>
            <person name="Riley R."/>
            <person name="Ohm R."/>
            <person name="Sun H."/>
            <person name="Tunlid A."/>
            <person name="Henrissat B."/>
            <person name="Grigoriev I.V."/>
            <person name="Hibbett D.S."/>
            <person name="Martin F."/>
        </authorList>
    </citation>
    <scope>NUCLEOTIDE SEQUENCE [LARGE SCALE GENOMIC DNA]</scope>
    <source>
        <strain evidence="2">FD-334 SS-4</strain>
    </source>
</reference>
<name>A0A0D2LSL9_HYPSF</name>
<accession>A0A0D2LSL9</accession>
<sequence length="487" mass="53389">MADAEDPGMLSPMECSFSDLYDGYDFFAARAAPSTNSPLPTGCVPQLNDLWNSPWPSSASLAAGSFGGTLTSHGSNIGANVAPSASVYSLSQLFVVDPHPQARKQVSLTTLYDDRRIKKGVEAFKKLRPDSLAERLVRPKFRDDIASGGDGIWLILDCLCHETDQRLAVDFLTGTFIRPSKLAAIVVELLGANLAFQALYEKHSRSPIAVALANNSDHLSPSTPDVLFTSENLPGWDYQKTSIDTDPVVRVLKRDLITFISERYFTYVDRIRSSLMTITTTYETVGATLLGCDGCHGPRTRSTRANEIHRKIYPKNRSPISLGPSEDDIARNDKNFVKLYCSASTMAAANTLVDTVGPINIALGTYRKSRGATGGIGSYDIPWETMPFASMLVEVEIKAERNASLHGSAAREGVFSSLRMFSRIERDMLKEHIAVWKRLRTAGNPFKPRLDKLLNDLDDGQDLCRIAPGFLEKAMPLNTASGSSGRR</sequence>
<evidence type="ECO:0000313" key="2">
    <source>
        <dbReference type="Proteomes" id="UP000054270"/>
    </source>
</evidence>
<keyword evidence="2" id="KW-1185">Reference proteome</keyword>
<dbReference type="EMBL" id="KN817711">
    <property type="protein sequence ID" value="KJA13823.1"/>
    <property type="molecule type" value="Genomic_DNA"/>
</dbReference>